<dbReference type="STRING" id="1200352.A606_04105"/>
<dbReference type="PANTHER" id="PTHR11559">
    <property type="entry name" value="CARBOXYLESTERASE"/>
    <property type="match status" value="1"/>
</dbReference>
<dbReference type="Proteomes" id="UP000014809">
    <property type="component" value="Chromosome"/>
</dbReference>
<dbReference type="AlphaFoldDB" id="S4XFR4"/>
<dbReference type="Pfam" id="PF00135">
    <property type="entry name" value="COesterase"/>
    <property type="match status" value="1"/>
</dbReference>
<dbReference type="HOGENOM" id="CLU_006586_18_0_11"/>
<dbReference type="PATRIC" id="fig|1200352.3.peg.830"/>
<proteinExistence type="predicted"/>
<dbReference type="InterPro" id="IPR002018">
    <property type="entry name" value="CarbesteraseB"/>
</dbReference>
<dbReference type="EMBL" id="CP003696">
    <property type="protein sequence ID" value="AGP30470.1"/>
    <property type="molecule type" value="Genomic_DNA"/>
</dbReference>
<organism evidence="3 4">
    <name type="scientific">Corynebacterium terpenotabidum Y-11</name>
    <dbReference type="NCBI Taxonomy" id="1200352"/>
    <lineage>
        <taxon>Bacteria</taxon>
        <taxon>Bacillati</taxon>
        <taxon>Actinomycetota</taxon>
        <taxon>Actinomycetes</taxon>
        <taxon>Mycobacteriales</taxon>
        <taxon>Corynebacteriaceae</taxon>
        <taxon>Corynebacterium</taxon>
    </lineage>
</organism>
<feature type="region of interest" description="Disordered" evidence="1">
    <location>
        <begin position="1"/>
        <end position="23"/>
    </location>
</feature>
<evidence type="ECO:0000313" key="3">
    <source>
        <dbReference type="EMBL" id="AGP30470.1"/>
    </source>
</evidence>
<dbReference type="KEGG" id="cter:A606_04105"/>
<protein>
    <recommendedName>
        <fullName evidence="2">Carboxylesterase type B domain-containing protein</fullName>
    </recommendedName>
</protein>
<dbReference type="InterPro" id="IPR050309">
    <property type="entry name" value="Type-B_Carboxylest/Lipase"/>
</dbReference>
<feature type="domain" description="Carboxylesterase type B" evidence="2">
    <location>
        <begin position="17"/>
        <end position="173"/>
    </location>
</feature>
<dbReference type="Gene3D" id="3.40.50.1820">
    <property type="entry name" value="alpha/beta hydrolase"/>
    <property type="match status" value="1"/>
</dbReference>
<evidence type="ECO:0000313" key="4">
    <source>
        <dbReference type="Proteomes" id="UP000014809"/>
    </source>
</evidence>
<dbReference type="SUPFAM" id="SSF53474">
    <property type="entry name" value="alpha/beta-Hydrolases"/>
    <property type="match status" value="1"/>
</dbReference>
<name>S4XFR4_9CORY</name>
<sequence>MSVFRAVPVAETSDIGDPEPPTPWEGVLDCADTRERSMIQLPTTASVFAPADAEPASLPVFVWIHGGRYEEGHGDDGWYDGGALAALGCVVVTINHRLRYEGFLPLDGDAPGSFRGVDDLVHALRWIRETVAVVGGDPDWVTLAGQSAGGGLVMTLLADRRADDLFQQAMVLSPGLPRIHRILGWRARRAAARVFLGVPLTRDRVSALSARNRDLAYRRSAHLYFTDCALGPSFPDPAQLRQVPLLVSTMHDEFVRFPGVIDLDRMIDRRNLPVWVLALGMRWMGVRPRKLARWCRTVDQHRPMGQTVGEAMIRRWAAGLLEAAPGEDVWACEFRGGDWRGTRIDAQHCGELPVLFDKLTVGPDMVAAVCGPDAVERLTATGQRFRAAVLGFLGGDGPGWDRYGEARTTRIFDLTGGPDTEVDDPLRNVRTLLPV</sequence>
<evidence type="ECO:0000259" key="2">
    <source>
        <dbReference type="Pfam" id="PF00135"/>
    </source>
</evidence>
<reference evidence="3 4" key="1">
    <citation type="submission" date="2012-06" db="EMBL/GenBank/DDBJ databases">
        <title>Complete genome sequence of Corynebacterium terpenotabidum Y-11 (=DSM 44721).</title>
        <authorList>
            <person name="Ruckert C."/>
            <person name="Albersmeier A."/>
            <person name="Al-Dilaimi A."/>
            <person name="Szczepanowski R."/>
            <person name="Kalinowski J."/>
        </authorList>
    </citation>
    <scope>NUCLEOTIDE SEQUENCE [LARGE SCALE GENOMIC DNA]</scope>
    <source>
        <strain evidence="3 4">Y-11</strain>
    </source>
</reference>
<dbReference type="eggNOG" id="COG2272">
    <property type="taxonomic scope" value="Bacteria"/>
</dbReference>
<accession>S4XFR4</accession>
<dbReference type="ESTHER" id="9cory-s4xfr4">
    <property type="family name" value="Carb_B_Bacteria"/>
</dbReference>
<gene>
    <name evidence="3" type="ORF">A606_04105</name>
</gene>
<keyword evidence="4" id="KW-1185">Reference proteome</keyword>
<dbReference type="InterPro" id="IPR029058">
    <property type="entry name" value="AB_hydrolase_fold"/>
</dbReference>
<evidence type="ECO:0000256" key="1">
    <source>
        <dbReference type="SAM" id="MobiDB-lite"/>
    </source>
</evidence>